<protein>
    <submittedName>
        <fullName evidence="1">Uncharacterized protein</fullName>
    </submittedName>
</protein>
<sequence>MNHQQFYTCDYCFKEFEPKRRRVQKYCSDTCRSKAYHARKTSTKLAAPSEQITVPDFSTLPKPKMSLSGVGNATAGTLAADAIKSLLTKTTNKPATKGDLTALIETLHGRYHLVKNMPANEFGQYPYFDLVEGVLVYLSSGNE</sequence>
<evidence type="ECO:0000313" key="2">
    <source>
        <dbReference type="Proteomes" id="UP001597086"/>
    </source>
</evidence>
<organism evidence="1 2">
    <name type="scientific">Winogradskyella rapida</name>
    <dbReference type="NCBI Taxonomy" id="549701"/>
    <lineage>
        <taxon>Bacteria</taxon>
        <taxon>Pseudomonadati</taxon>
        <taxon>Bacteroidota</taxon>
        <taxon>Flavobacteriia</taxon>
        <taxon>Flavobacteriales</taxon>
        <taxon>Flavobacteriaceae</taxon>
        <taxon>Winogradskyella</taxon>
    </lineage>
</organism>
<proteinExistence type="predicted"/>
<accession>A0ABW3KKV1</accession>
<evidence type="ECO:0000313" key="1">
    <source>
        <dbReference type="EMBL" id="MFD1014405.1"/>
    </source>
</evidence>
<name>A0ABW3KKV1_9FLAO</name>
<gene>
    <name evidence="1" type="ORF">ACFQ13_00615</name>
</gene>
<keyword evidence="2" id="KW-1185">Reference proteome</keyword>
<dbReference type="EMBL" id="JBHTKM010000001">
    <property type="protein sequence ID" value="MFD1014405.1"/>
    <property type="molecule type" value="Genomic_DNA"/>
</dbReference>
<dbReference type="Proteomes" id="UP001597086">
    <property type="component" value="Unassembled WGS sequence"/>
</dbReference>
<comment type="caution">
    <text evidence="1">The sequence shown here is derived from an EMBL/GenBank/DDBJ whole genome shotgun (WGS) entry which is preliminary data.</text>
</comment>
<reference evidence="2" key="1">
    <citation type="journal article" date="2019" name="Int. J. Syst. Evol. Microbiol.">
        <title>The Global Catalogue of Microorganisms (GCM) 10K type strain sequencing project: providing services to taxonomists for standard genome sequencing and annotation.</title>
        <authorList>
            <consortium name="The Broad Institute Genomics Platform"/>
            <consortium name="The Broad Institute Genome Sequencing Center for Infectious Disease"/>
            <person name="Wu L."/>
            <person name="Ma J."/>
        </authorList>
    </citation>
    <scope>NUCLEOTIDE SEQUENCE [LARGE SCALE GENOMIC DNA]</scope>
    <source>
        <strain evidence="2">CCUG 56098</strain>
    </source>
</reference>
<dbReference type="RefSeq" id="WP_386113158.1">
    <property type="nucleotide sequence ID" value="NZ_JBHTKM010000001.1"/>
</dbReference>